<dbReference type="Pfam" id="PF01520">
    <property type="entry name" value="Amidase_3"/>
    <property type="match status" value="1"/>
</dbReference>
<dbReference type="EMBL" id="JAOWKY010000006">
    <property type="protein sequence ID" value="MCV2870451.1"/>
    <property type="molecule type" value="Genomic_DNA"/>
</dbReference>
<keyword evidence="3 5" id="KW-0378">Hydrolase</keyword>
<dbReference type="InterPro" id="IPR050695">
    <property type="entry name" value="N-acetylmuramoyl_amidase_3"/>
</dbReference>
<evidence type="ECO:0000256" key="3">
    <source>
        <dbReference type="ARBA" id="ARBA00022801"/>
    </source>
</evidence>
<gene>
    <name evidence="5" type="ORF">OEW28_17705</name>
</gene>
<dbReference type="SMART" id="SM00646">
    <property type="entry name" value="Ami_3"/>
    <property type="match status" value="1"/>
</dbReference>
<dbReference type="Gene3D" id="2.60.40.3500">
    <property type="match status" value="1"/>
</dbReference>
<dbReference type="PANTHER" id="PTHR30404:SF0">
    <property type="entry name" value="N-ACETYLMURAMOYL-L-ALANINE AMIDASE AMIC"/>
    <property type="match status" value="1"/>
</dbReference>
<evidence type="ECO:0000256" key="1">
    <source>
        <dbReference type="ARBA" id="ARBA00001561"/>
    </source>
</evidence>
<dbReference type="Pfam" id="PF11741">
    <property type="entry name" value="AMIN"/>
    <property type="match status" value="1"/>
</dbReference>
<dbReference type="Gene3D" id="3.40.630.40">
    <property type="entry name" value="Zn-dependent exopeptidases"/>
    <property type="match status" value="1"/>
</dbReference>
<dbReference type="PANTHER" id="PTHR30404">
    <property type="entry name" value="N-ACETYLMURAMOYL-L-ALANINE AMIDASE"/>
    <property type="match status" value="1"/>
</dbReference>
<dbReference type="InterPro" id="IPR021731">
    <property type="entry name" value="AMIN_dom"/>
</dbReference>
<name>A0ABT2ZI93_9RHOB</name>
<keyword evidence="6" id="KW-1185">Reference proteome</keyword>
<dbReference type="CDD" id="cd02696">
    <property type="entry name" value="MurNAc-LAA"/>
    <property type="match status" value="1"/>
</dbReference>
<evidence type="ECO:0000313" key="6">
    <source>
        <dbReference type="Proteomes" id="UP001652542"/>
    </source>
</evidence>
<evidence type="ECO:0000256" key="2">
    <source>
        <dbReference type="ARBA" id="ARBA00011901"/>
    </source>
</evidence>
<feature type="domain" description="MurNAc-LAA" evidence="4">
    <location>
        <begin position="236"/>
        <end position="391"/>
    </location>
</feature>
<sequence>MRRLLGMLFAALMLAPMTGGLVAGELTALARLDPTASSVADSAEGLGIDLTIDQPVPYRVFFLADPPRVVVDFREVEFAAASPAALDRSARVRWLGFGPYREGWSRLVAELDGPYRLQSAAEPRVGGGARISLRLVPTSAEDFAASAGAPEDPDWAVPEAAPVELPKRRQDGSRPLVVVLDPGHGGLDPGAEAGNLREAHLTLSFARELAEVLRRDGMIVELTRGDDSFVPLESRISIARAAGADLFLSLHADALEEGIATGATIYKLALDASERAAGLLAERHDRADLLAGVDLVNQDDVLATVLMDMTRLETTPRTDRLAARLAEAIAGAGIRLHRHPVQEAAFSVLKAPDIPSVLLELGFMSSPADRERLVDPVWRAAMAEAIRAAIAEWAAQDAAEARLVRK</sequence>
<dbReference type="EC" id="3.5.1.28" evidence="2"/>
<dbReference type="InterPro" id="IPR002508">
    <property type="entry name" value="MurNAc-LAA_cat"/>
</dbReference>
<dbReference type="GO" id="GO:0008745">
    <property type="term" value="F:N-acetylmuramoyl-L-alanine amidase activity"/>
    <property type="evidence" value="ECO:0007669"/>
    <property type="project" value="UniProtKB-EC"/>
</dbReference>
<reference evidence="5 6" key="1">
    <citation type="submission" date="2022-10" db="EMBL/GenBank/DDBJ databases">
        <title>Defluviimonas sp. nov., isolated from ocean surface water.</title>
        <authorList>
            <person name="He W."/>
            <person name="Wang L."/>
            <person name="Zhang D.-F."/>
        </authorList>
    </citation>
    <scope>NUCLEOTIDE SEQUENCE [LARGE SCALE GENOMIC DNA]</scope>
    <source>
        <strain evidence="5 6">WL0002</strain>
    </source>
</reference>
<organism evidence="5 6">
    <name type="scientific">Albidovulum marisflavi</name>
    <dbReference type="NCBI Taxonomy" id="2984159"/>
    <lineage>
        <taxon>Bacteria</taxon>
        <taxon>Pseudomonadati</taxon>
        <taxon>Pseudomonadota</taxon>
        <taxon>Alphaproteobacteria</taxon>
        <taxon>Rhodobacterales</taxon>
        <taxon>Paracoccaceae</taxon>
        <taxon>Albidovulum</taxon>
    </lineage>
</organism>
<dbReference type="SUPFAM" id="SSF53187">
    <property type="entry name" value="Zn-dependent exopeptidases"/>
    <property type="match status" value="1"/>
</dbReference>
<comment type="caution">
    <text evidence="5">The sequence shown here is derived from an EMBL/GenBank/DDBJ whole genome shotgun (WGS) entry which is preliminary data.</text>
</comment>
<proteinExistence type="predicted"/>
<dbReference type="Proteomes" id="UP001652542">
    <property type="component" value="Unassembled WGS sequence"/>
</dbReference>
<accession>A0ABT2ZI93</accession>
<dbReference type="RefSeq" id="WP_263736128.1">
    <property type="nucleotide sequence ID" value="NZ_JAOWKY010000006.1"/>
</dbReference>
<evidence type="ECO:0000313" key="5">
    <source>
        <dbReference type="EMBL" id="MCV2870451.1"/>
    </source>
</evidence>
<comment type="catalytic activity">
    <reaction evidence="1">
        <text>Hydrolyzes the link between N-acetylmuramoyl residues and L-amino acid residues in certain cell-wall glycopeptides.</text>
        <dbReference type="EC" id="3.5.1.28"/>
    </reaction>
</comment>
<evidence type="ECO:0000259" key="4">
    <source>
        <dbReference type="SMART" id="SM00646"/>
    </source>
</evidence>
<protein>
    <recommendedName>
        <fullName evidence="2">N-acetylmuramoyl-L-alanine amidase</fullName>
        <ecNumber evidence="2">3.5.1.28</ecNumber>
    </recommendedName>
</protein>